<feature type="domain" description="Glycosyl transferase family 1" evidence="1">
    <location>
        <begin position="189"/>
        <end position="352"/>
    </location>
</feature>
<dbReference type="Pfam" id="PF13439">
    <property type="entry name" value="Glyco_transf_4"/>
    <property type="match status" value="1"/>
</dbReference>
<dbReference type="InterPro" id="IPR001296">
    <property type="entry name" value="Glyco_trans_1"/>
</dbReference>
<dbReference type="GO" id="GO:0016757">
    <property type="term" value="F:glycosyltransferase activity"/>
    <property type="evidence" value="ECO:0007669"/>
    <property type="project" value="InterPro"/>
</dbReference>
<evidence type="ECO:0000313" key="4">
    <source>
        <dbReference type="Proteomes" id="UP001145094"/>
    </source>
</evidence>
<dbReference type="EMBL" id="BSCH01000024">
    <property type="protein sequence ID" value="GLG91698.1"/>
    <property type="molecule type" value="Genomic_DNA"/>
</dbReference>
<evidence type="ECO:0000259" key="1">
    <source>
        <dbReference type="Pfam" id="PF00534"/>
    </source>
</evidence>
<dbReference type="PANTHER" id="PTHR45947:SF3">
    <property type="entry name" value="SULFOQUINOVOSYL TRANSFERASE SQD2"/>
    <property type="match status" value="1"/>
</dbReference>
<dbReference type="InterPro" id="IPR050194">
    <property type="entry name" value="Glycosyltransferase_grp1"/>
</dbReference>
<organism evidence="3 4">
    <name type="scientific">Sellimonas catena</name>
    <dbReference type="NCBI Taxonomy" id="2994035"/>
    <lineage>
        <taxon>Bacteria</taxon>
        <taxon>Bacillati</taxon>
        <taxon>Bacillota</taxon>
        <taxon>Clostridia</taxon>
        <taxon>Lachnospirales</taxon>
        <taxon>Lachnospiraceae</taxon>
        <taxon>Sellimonas</taxon>
    </lineage>
</organism>
<dbReference type="Proteomes" id="UP001145094">
    <property type="component" value="Unassembled WGS sequence"/>
</dbReference>
<proteinExistence type="predicted"/>
<evidence type="ECO:0000313" key="3">
    <source>
        <dbReference type="EMBL" id="GLG91698.1"/>
    </source>
</evidence>
<dbReference type="CDD" id="cd03808">
    <property type="entry name" value="GT4_CapM-like"/>
    <property type="match status" value="1"/>
</dbReference>
<name>A0A9W6CCP2_9FIRM</name>
<dbReference type="Pfam" id="PF00534">
    <property type="entry name" value="Glycos_transf_1"/>
    <property type="match status" value="1"/>
</dbReference>
<dbReference type="InterPro" id="IPR028098">
    <property type="entry name" value="Glyco_trans_4-like_N"/>
</dbReference>
<comment type="caution">
    <text evidence="3">The sequence shown here is derived from an EMBL/GenBank/DDBJ whole genome shotgun (WGS) entry which is preliminary data.</text>
</comment>
<dbReference type="AlphaFoldDB" id="A0A9W6CCP2"/>
<dbReference type="PANTHER" id="PTHR45947">
    <property type="entry name" value="SULFOQUINOVOSYL TRANSFERASE SQD2"/>
    <property type="match status" value="1"/>
</dbReference>
<reference evidence="3" key="3">
    <citation type="journal article" date="2023" name="Int. J. Syst. Evol. Microbiol.">
        <title>Sellimonas catena sp. nov., isolated from human faeces.</title>
        <authorList>
            <person name="Hisatomi A."/>
            <person name="Ohkuma M."/>
            <person name="Sakamoto M."/>
        </authorList>
    </citation>
    <scope>NUCLEOTIDE SEQUENCE</scope>
    <source>
        <strain evidence="3">18CBH55</strain>
    </source>
</reference>
<evidence type="ECO:0000259" key="2">
    <source>
        <dbReference type="Pfam" id="PF13439"/>
    </source>
</evidence>
<reference evidence="3" key="1">
    <citation type="submission" date="2022-11" db="EMBL/GenBank/DDBJ databases">
        <title>Draft genome sequence of Sellimonas catena strain 18CBH55.</title>
        <authorList>
            <person name="Hisatomi A."/>
            <person name="Ohkuma M."/>
            <person name="Sakamoto M."/>
        </authorList>
    </citation>
    <scope>NUCLEOTIDE SEQUENCE</scope>
    <source>
        <strain evidence="3">18CBH55</strain>
    </source>
</reference>
<accession>A0A9W6CCP2</accession>
<dbReference type="Gene3D" id="3.40.50.2000">
    <property type="entry name" value="Glycogen Phosphorylase B"/>
    <property type="match status" value="2"/>
</dbReference>
<reference evidence="3" key="2">
    <citation type="submission" date="2022-11" db="EMBL/GenBank/DDBJ databases">
        <title>Draft genome sequence of Sellimonas catena strain 18CBH55.</title>
        <authorList>
            <person name="Atsushi H."/>
            <person name="Moriya O."/>
            <person name="Mitsuo S."/>
        </authorList>
    </citation>
    <scope>NUCLEOTIDE SEQUENCE</scope>
    <source>
        <strain evidence="3">18CBH55</strain>
    </source>
</reference>
<sequence length="373" mass="42903">MRRRILITSTDLMMVQFLVPHVINLAENGYEVEVACSDVGGRIDEVRKKLELYTKAVYVIRLHRSPFNPDNVKGYYDLKCIINKKQYDIIWTNEPVMGVVTRLAVKKKRRKGTKVLYMVHGFHFFDGAPKLNWMIYYPVERLMASMTDVICTINQEDYRRAKNFNVKKVVYIHGIGINTARLTPSERQNDIRKELGLKDNDFIVLSVGELNENKNQKVIIKALAKLNVPEIHYVLCGKGEEFEHLRELAVELHLERQVHFLGYRTDVVDICSQADVFVMPSRREGLPVASLEAMYCGLPLLTSNIRGLVDVMGNGVSGYMYNPTDIRGFAEGIKRLKLDSRMRCQMGKNNQKNVKPYCIKEVKKEVLTLINSL</sequence>
<dbReference type="SUPFAM" id="SSF53756">
    <property type="entry name" value="UDP-Glycosyltransferase/glycogen phosphorylase"/>
    <property type="match status" value="1"/>
</dbReference>
<gene>
    <name evidence="3" type="primary">epsD</name>
    <name evidence="3" type="ORF">Selli2_31250</name>
</gene>
<dbReference type="RefSeq" id="WP_281845813.1">
    <property type="nucleotide sequence ID" value="NZ_BSCH01000024.1"/>
</dbReference>
<feature type="domain" description="Glycosyltransferase subfamily 4-like N-terminal" evidence="2">
    <location>
        <begin position="24"/>
        <end position="173"/>
    </location>
</feature>
<protein>
    <submittedName>
        <fullName evidence="3">Glycosyltransferase EpsD</fullName>
    </submittedName>
</protein>